<name>A0A2P6NBL3_9EUKA</name>
<evidence type="ECO:0000313" key="2">
    <source>
        <dbReference type="Proteomes" id="UP000241769"/>
    </source>
</evidence>
<keyword evidence="2" id="KW-1185">Reference proteome</keyword>
<evidence type="ECO:0000313" key="1">
    <source>
        <dbReference type="EMBL" id="PRP81340.1"/>
    </source>
</evidence>
<accession>A0A2P6NBL3</accession>
<dbReference type="Proteomes" id="UP000241769">
    <property type="component" value="Unassembled WGS sequence"/>
</dbReference>
<protein>
    <submittedName>
        <fullName evidence="1">Uncharacterized protein</fullName>
    </submittedName>
</protein>
<sequence>MNVSDVNHLSRARRGDAWCQIIEFGLVSSWTPLRPLKTPYCGCLSLCGHETKDSTKKQ</sequence>
<dbReference type="AlphaFoldDB" id="A0A2P6NBL3"/>
<reference evidence="1 2" key="1">
    <citation type="journal article" date="2018" name="Genome Biol. Evol.">
        <title>Multiple Roots of Fruiting Body Formation in Amoebozoa.</title>
        <authorList>
            <person name="Hillmann F."/>
            <person name="Forbes G."/>
            <person name="Novohradska S."/>
            <person name="Ferling I."/>
            <person name="Riege K."/>
            <person name="Groth M."/>
            <person name="Westermann M."/>
            <person name="Marz M."/>
            <person name="Spaller T."/>
            <person name="Winckler T."/>
            <person name="Schaap P."/>
            <person name="Glockner G."/>
        </authorList>
    </citation>
    <scope>NUCLEOTIDE SEQUENCE [LARGE SCALE GENOMIC DNA]</scope>
    <source>
        <strain evidence="1 2">Jena</strain>
    </source>
</reference>
<dbReference type="InParanoid" id="A0A2P6NBL3"/>
<gene>
    <name evidence="1" type="ORF">PROFUN_04575</name>
</gene>
<proteinExistence type="predicted"/>
<organism evidence="1 2">
    <name type="scientific">Planoprotostelium fungivorum</name>
    <dbReference type="NCBI Taxonomy" id="1890364"/>
    <lineage>
        <taxon>Eukaryota</taxon>
        <taxon>Amoebozoa</taxon>
        <taxon>Evosea</taxon>
        <taxon>Variosea</taxon>
        <taxon>Cavosteliida</taxon>
        <taxon>Cavosteliaceae</taxon>
        <taxon>Planoprotostelium</taxon>
    </lineage>
</organism>
<comment type="caution">
    <text evidence="1">The sequence shown here is derived from an EMBL/GenBank/DDBJ whole genome shotgun (WGS) entry which is preliminary data.</text>
</comment>
<dbReference type="EMBL" id="MDYQ01000128">
    <property type="protein sequence ID" value="PRP81340.1"/>
    <property type="molecule type" value="Genomic_DNA"/>
</dbReference>